<dbReference type="Proteomes" id="UP001159427">
    <property type="component" value="Unassembled WGS sequence"/>
</dbReference>
<organism evidence="1 2">
    <name type="scientific">Porites evermanni</name>
    <dbReference type="NCBI Taxonomy" id="104178"/>
    <lineage>
        <taxon>Eukaryota</taxon>
        <taxon>Metazoa</taxon>
        <taxon>Cnidaria</taxon>
        <taxon>Anthozoa</taxon>
        <taxon>Hexacorallia</taxon>
        <taxon>Scleractinia</taxon>
        <taxon>Fungiina</taxon>
        <taxon>Poritidae</taxon>
        <taxon>Porites</taxon>
    </lineage>
</organism>
<dbReference type="EMBL" id="CALNXI010000732">
    <property type="protein sequence ID" value="CAH3041609.1"/>
    <property type="molecule type" value="Genomic_DNA"/>
</dbReference>
<evidence type="ECO:0000313" key="2">
    <source>
        <dbReference type="Proteomes" id="UP001159427"/>
    </source>
</evidence>
<keyword evidence="2" id="KW-1185">Reference proteome</keyword>
<protein>
    <submittedName>
        <fullName evidence="1">Uncharacterized protein</fullName>
    </submittedName>
</protein>
<gene>
    <name evidence="1" type="ORF">PEVE_00040361</name>
</gene>
<proteinExistence type="predicted"/>
<accession>A0ABN8N2T1</accession>
<sequence length="73" mass="8359">MYNIKTKGSDTTPANGGQQAFLKSKEVNTSRFEHQLCKSIKRKASQLGFRVRRAIRKQKDVEISMPVMRSNQC</sequence>
<comment type="caution">
    <text evidence="1">The sequence shown here is derived from an EMBL/GenBank/DDBJ whole genome shotgun (WGS) entry which is preliminary data.</text>
</comment>
<reference evidence="1 2" key="1">
    <citation type="submission" date="2022-05" db="EMBL/GenBank/DDBJ databases">
        <authorList>
            <consortium name="Genoscope - CEA"/>
            <person name="William W."/>
        </authorList>
    </citation>
    <scope>NUCLEOTIDE SEQUENCE [LARGE SCALE GENOMIC DNA]</scope>
</reference>
<name>A0ABN8N2T1_9CNID</name>
<evidence type="ECO:0000313" key="1">
    <source>
        <dbReference type="EMBL" id="CAH3041609.1"/>
    </source>
</evidence>